<evidence type="ECO:0000313" key="2">
    <source>
        <dbReference type="Proteomes" id="UP001177260"/>
    </source>
</evidence>
<dbReference type="EMBL" id="JAOPJF010000073">
    <property type="protein sequence ID" value="KAK1140907.1"/>
    <property type="molecule type" value="Genomic_DNA"/>
</dbReference>
<organism evidence="1 2">
    <name type="scientific">Aspergillus melleus</name>
    <dbReference type="NCBI Taxonomy" id="138277"/>
    <lineage>
        <taxon>Eukaryota</taxon>
        <taxon>Fungi</taxon>
        <taxon>Dikarya</taxon>
        <taxon>Ascomycota</taxon>
        <taxon>Pezizomycotina</taxon>
        <taxon>Eurotiomycetes</taxon>
        <taxon>Eurotiomycetidae</taxon>
        <taxon>Eurotiales</taxon>
        <taxon>Aspergillaceae</taxon>
        <taxon>Aspergillus</taxon>
        <taxon>Aspergillus subgen. Circumdati</taxon>
    </lineage>
</organism>
<accession>A0ACC3ATM3</accession>
<gene>
    <name evidence="1" type="ORF">N8T08_009780</name>
</gene>
<evidence type="ECO:0000313" key="1">
    <source>
        <dbReference type="EMBL" id="KAK1140907.1"/>
    </source>
</evidence>
<comment type="caution">
    <text evidence="1">The sequence shown here is derived from an EMBL/GenBank/DDBJ whole genome shotgun (WGS) entry which is preliminary data.</text>
</comment>
<sequence length="208" mass="23028">MEICYRKGSSPFFLDGLKDGVIENPLSCSFDISLLACPASGSNTTCLTSAQIKTYTLLTSGPVHPDTNESLYPGFQPGSEFDWTGQQGELAQDYAVPLLQNLISAQSHNRVNFSRPTPLSFNWTSDVSITDTYVSPFLDGIGTNLSAFMNSGGKLLVTQGWSDPYNAPTWPMEHFSRIEEITGDGEEWMRLFMVPDEFLMPLSFLLFP</sequence>
<dbReference type="Proteomes" id="UP001177260">
    <property type="component" value="Unassembled WGS sequence"/>
</dbReference>
<keyword evidence="2" id="KW-1185">Reference proteome</keyword>
<name>A0ACC3ATM3_9EURO</name>
<protein>
    <submittedName>
        <fullName evidence="1">Uncharacterized protein</fullName>
    </submittedName>
</protein>
<reference evidence="1 2" key="1">
    <citation type="journal article" date="2023" name="ACS Omega">
        <title>Identification of the Neoaspergillic Acid Biosynthesis Gene Cluster by Establishing an In Vitro CRISPR-Ribonucleoprotein Genetic System in Aspergillus melleus.</title>
        <authorList>
            <person name="Yuan B."/>
            <person name="Grau M.F."/>
            <person name="Murata R.M."/>
            <person name="Torok T."/>
            <person name="Venkateswaran K."/>
            <person name="Stajich J.E."/>
            <person name="Wang C.C.C."/>
        </authorList>
    </citation>
    <scope>NUCLEOTIDE SEQUENCE [LARGE SCALE GENOMIC DNA]</scope>
    <source>
        <strain evidence="1 2">IMV 1140</strain>
    </source>
</reference>
<proteinExistence type="predicted"/>